<accession>A0A067KND4</accession>
<sequence>MVDITGIMFDTLYNASCHQGKITLGISSMAPILTHTAWLPIPPYHEQPADNFRYMDGVFFKKAGLVDEVKDGNTMVYRWKSWERRVGQHNGDEGTSHVNEEQIRKRKGKSPVTSSIQAEKEAEEVAASFGSS</sequence>
<evidence type="ECO:0000313" key="3">
    <source>
        <dbReference type="Proteomes" id="UP000027138"/>
    </source>
</evidence>
<protein>
    <submittedName>
        <fullName evidence="2">Uncharacterized protein</fullName>
    </submittedName>
</protein>
<evidence type="ECO:0000256" key="1">
    <source>
        <dbReference type="SAM" id="MobiDB-lite"/>
    </source>
</evidence>
<gene>
    <name evidence="2" type="ORF">JCGZ_07852</name>
</gene>
<feature type="compositionally biased region" description="Basic and acidic residues" evidence="1">
    <location>
        <begin position="87"/>
        <end position="103"/>
    </location>
</feature>
<reference evidence="2 3" key="1">
    <citation type="journal article" date="2014" name="PLoS ONE">
        <title>Global Analysis of Gene Expression Profiles in Physic Nut (Jatropha curcas L.) Seedlings Exposed to Salt Stress.</title>
        <authorList>
            <person name="Zhang L."/>
            <person name="Zhang C."/>
            <person name="Wu P."/>
            <person name="Chen Y."/>
            <person name="Li M."/>
            <person name="Jiang H."/>
            <person name="Wu G."/>
        </authorList>
    </citation>
    <scope>NUCLEOTIDE SEQUENCE [LARGE SCALE GENOMIC DNA]</scope>
    <source>
        <strain evidence="3">cv. GZQX0401</strain>
        <tissue evidence="2">Young leaves</tissue>
    </source>
</reference>
<dbReference type="Proteomes" id="UP000027138">
    <property type="component" value="Unassembled WGS sequence"/>
</dbReference>
<name>A0A067KND4_JATCU</name>
<feature type="region of interest" description="Disordered" evidence="1">
    <location>
        <begin position="87"/>
        <end position="132"/>
    </location>
</feature>
<dbReference type="EMBL" id="KK914391">
    <property type="protein sequence ID" value="KDP37652.1"/>
    <property type="molecule type" value="Genomic_DNA"/>
</dbReference>
<organism evidence="2 3">
    <name type="scientific">Jatropha curcas</name>
    <name type="common">Barbados nut</name>
    <dbReference type="NCBI Taxonomy" id="180498"/>
    <lineage>
        <taxon>Eukaryota</taxon>
        <taxon>Viridiplantae</taxon>
        <taxon>Streptophyta</taxon>
        <taxon>Embryophyta</taxon>
        <taxon>Tracheophyta</taxon>
        <taxon>Spermatophyta</taxon>
        <taxon>Magnoliopsida</taxon>
        <taxon>eudicotyledons</taxon>
        <taxon>Gunneridae</taxon>
        <taxon>Pentapetalae</taxon>
        <taxon>rosids</taxon>
        <taxon>fabids</taxon>
        <taxon>Malpighiales</taxon>
        <taxon>Euphorbiaceae</taxon>
        <taxon>Crotonoideae</taxon>
        <taxon>Jatropheae</taxon>
        <taxon>Jatropha</taxon>
    </lineage>
</organism>
<dbReference type="AlphaFoldDB" id="A0A067KND4"/>
<evidence type="ECO:0000313" key="2">
    <source>
        <dbReference type="EMBL" id="KDP37652.1"/>
    </source>
</evidence>
<keyword evidence="3" id="KW-1185">Reference proteome</keyword>
<proteinExistence type="predicted"/>